<dbReference type="InterPro" id="IPR050463">
    <property type="entry name" value="Gfo/Idh/MocA_oxidrdct_glycsds"/>
</dbReference>
<proteinExistence type="predicted"/>
<dbReference type="InterPro" id="IPR000683">
    <property type="entry name" value="Gfo/Idh/MocA-like_OxRdtase_N"/>
</dbReference>
<keyword evidence="1" id="KW-0560">Oxidoreductase</keyword>
<evidence type="ECO:0000313" key="6">
    <source>
        <dbReference type="Proteomes" id="UP000319374"/>
    </source>
</evidence>
<evidence type="ECO:0000256" key="2">
    <source>
        <dbReference type="SAM" id="SignalP"/>
    </source>
</evidence>
<dbReference type="GeneID" id="98673007"/>
<dbReference type="PROSITE" id="PS51257">
    <property type="entry name" value="PROKAR_LIPOPROTEIN"/>
    <property type="match status" value="1"/>
</dbReference>
<dbReference type="Proteomes" id="UP000319374">
    <property type="component" value="Chromosome"/>
</dbReference>
<dbReference type="EMBL" id="AP019736">
    <property type="protein sequence ID" value="BBL06391.1"/>
    <property type="molecule type" value="Genomic_DNA"/>
</dbReference>
<evidence type="ECO:0000256" key="1">
    <source>
        <dbReference type="ARBA" id="ARBA00023002"/>
    </source>
</evidence>
<sequence>MKRFESLLRLLPAVPLLFASCSGSAGQRPLRLVVLDPGHFHASLLQKNALAELSDTVRVYAPEGEEVEQYLAAVASYNGRAEEPTSWREVVYTGPDYLERMVGERAGDLVVLAGNNRKKTGYILASVKAGYHVLSDKPLAVCREDFDTLRAAYAEAHRRGVWICDLMTERYDALNVLTRNLMHDAELFGDLLPGSADDPSISMRSIHHFFKSVSGRPLIRPAWYYDVEQQGEGIADVTTHLIDLVFWQCFPENPVRYETDVEVLAASHWPTAVRAEDFRLSTGVEPFPPYLEKYLRDGVLEVMANGRILFRVKGVHVGMEVVWNWSSPNGEDAFSSVVRGSRASIEVVQDETTGNVKSLYVLAAGEADPAQTLTALRRRVAALQPDYPGLRVVETDIPGRFLVDLPVAARPGHEVHFGQVAERFLRSIRTGEMPAWEEANTLAKYYITTMAVEQARTASPE</sequence>
<dbReference type="InterPro" id="IPR036291">
    <property type="entry name" value="NAD(P)-bd_dom_sf"/>
</dbReference>
<keyword evidence="2" id="KW-0732">Signal</keyword>
<evidence type="ECO:0000313" key="5">
    <source>
        <dbReference type="EMBL" id="BBL06391.1"/>
    </source>
</evidence>
<organism evidence="5 6">
    <name type="scientific">Alistipes dispar</name>
    <dbReference type="NCBI Taxonomy" id="2585119"/>
    <lineage>
        <taxon>Bacteria</taxon>
        <taxon>Pseudomonadati</taxon>
        <taxon>Bacteroidota</taxon>
        <taxon>Bacteroidia</taxon>
        <taxon>Bacteroidales</taxon>
        <taxon>Rikenellaceae</taxon>
        <taxon>Alistipes</taxon>
    </lineage>
</organism>
<name>A0A4Y1WZF0_9BACT</name>
<dbReference type="Gene3D" id="3.40.50.720">
    <property type="entry name" value="NAD(P)-binding Rossmann-like Domain"/>
    <property type="match status" value="1"/>
</dbReference>
<dbReference type="Gene3D" id="3.30.360.10">
    <property type="entry name" value="Dihydrodipicolinate Reductase, domain 2"/>
    <property type="match status" value="1"/>
</dbReference>
<feature type="domain" description="Gfo/Idh/MocA-like oxidoreductase N-terminal" evidence="3">
    <location>
        <begin position="72"/>
        <end position="159"/>
    </location>
</feature>
<dbReference type="PANTHER" id="PTHR43818:SF11">
    <property type="entry name" value="BCDNA.GH03377"/>
    <property type="match status" value="1"/>
</dbReference>
<dbReference type="Pfam" id="PF16490">
    <property type="entry name" value="Oxidoreduct_C"/>
    <property type="match status" value="1"/>
</dbReference>
<dbReference type="KEGG" id="ada:A5CPEGH6_10290"/>
<dbReference type="RefSeq" id="WP_141428215.1">
    <property type="nucleotide sequence ID" value="NZ_AP019736.1"/>
</dbReference>
<dbReference type="GO" id="GO:0000166">
    <property type="term" value="F:nucleotide binding"/>
    <property type="evidence" value="ECO:0007669"/>
    <property type="project" value="InterPro"/>
</dbReference>
<protein>
    <submittedName>
        <fullName evidence="5">Oxidoreductase</fullName>
    </submittedName>
</protein>
<keyword evidence="6" id="KW-1185">Reference proteome</keyword>
<dbReference type="InterPro" id="IPR032459">
    <property type="entry name" value="Oxidoreduct_C"/>
</dbReference>
<accession>A0A4Y1WZF0</accession>
<feature type="domain" description="Putative oxidoreductase C-terminal" evidence="4">
    <location>
        <begin position="177"/>
        <end position="455"/>
    </location>
</feature>
<gene>
    <name evidence="5" type="ORF">A5CPEGH6_10290</name>
</gene>
<feature type="chain" id="PRO_5021472348" evidence="2">
    <location>
        <begin position="26"/>
        <end position="461"/>
    </location>
</feature>
<evidence type="ECO:0000259" key="4">
    <source>
        <dbReference type="Pfam" id="PF16490"/>
    </source>
</evidence>
<dbReference type="SUPFAM" id="SSF51735">
    <property type="entry name" value="NAD(P)-binding Rossmann-fold domains"/>
    <property type="match status" value="1"/>
</dbReference>
<dbReference type="Pfam" id="PF01408">
    <property type="entry name" value="GFO_IDH_MocA"/>
    <property type="match status" value="1"/>
</dbReference>
<dbReference type="AlphaFoldDB" id="A0A4Y1WZF0"/>
<dbReference type="OrthoDB" id="9785257at2"/>
<dbReference type="GO" id="GO:0016491">
    <property type="term" value="F:oxidoreductase activity"/>
    <property type="evidence" value="ECO:0007669"/>
    <property type="project" value="UniProtKB-KW"/>
</dbReference>
<feature type="signal peptide" evidence="2">
    <location>
        <begin position="1"/>
        <end position="25"/>
    </location>
</feature>
<evidence type="ECO:0000259" key="3">
    <source>
        <dbReference type="Pfam" id="PF01408"/>
    </source>
</evidence>
<dbReference type="PANTHER" id="PTHR43818">
    <property type="entry name" value="BCDNA.GH03377"/>
    <property type="match status" value="1"/>
</dbReference>
<reference evidence="6" key="1">
    <citation type="submission" date="2019-06" db="EMBL/GenBank/DDBJ databases">
        <title>Alistipes onderdonkii subsp. vulgaris subsp. nov., Alistipes dispar sp. nov. and Alistipes communis sp. nov., isolated from human faeces, and creation of Alistipes onderdonkii subsp. onderdonkii subsp. nov.</title>
        <authorList>
            <person name="Sakamoto M."/>
            <person name="Ikeyama N."/>
            <person name="Ogata Y."/>
            <person name="Suda W."/>
            <person name="Iino T."/>
            <person name="Hattori M."/>
            <person name="Ohkuma M."/>
        </authorList>
    </citation>
    <scope>NUCLEOTIDE SEQUENCE [LARGE SCALE GENOMIC DNA]</scope>
    <source>
        <strain evidence="6">5CPEGH6</strain>
    </source>
</reference>